<evidence type="ECO:0000256" key="1">
    <source>
        <dbReference type="ARBA" id="ARBA00013081"/>
    </source>
</evidence>
<dbReference type="SUPFAM" id="SSF81606">
    <property type="entry name" value="PP2C-like"/>
    <property type="match status" value="1"/>
</dbReference>
<comment type="caution">
    <text evidence="7">The sequence shown here is derived from an EMBL/GenBank/DDBJ whole genome shotgun (WGS) entry which is preliminary data.</text>
</comment>
<dbReference type="PROSITE" id="PS51746">
    <property type="entry name" value="PPM_2"/>
    <property type="match status" value="1"/>
</dbReference>
<organism evidence="7 8">
    <name type="scientific">Platanthera zijinensis</name>
    <dbReference type="NCBI Taxonomy" id="2320716"/>
    <lineage>
        <taxon>Eukaryota</taxon>
        <taxon>Viridiplantae</taxon>
        <taxon>Streptophyta</taxon>
        <taxon>Embryophyta</taxon>
        <taxon>Tracheophyta</taxon>
        <taxon>Spermatophyta</taxon>
        <taxon>Magnoliopsida</taxon>
        <taxon>Liliopsida</taxon>
        <taxon>Asparagales</taxon>
        <taxon>Orchidaceae</taxon>
        <taxon>Orchidoideae</taxon>
        <taxon>Orchideae</taxon>
        <taxon>Orchidinae</taxon>
        <taxon>Platanthera</taxon>
    </lineage>
</organism>
<evidence type="ECO:0000313" key="7">
    <source>
        <dbReference type="EMBL" id="KAK8954886.1"/>
    </source>
</evidence>
<gene>
    <name evidence="7" type="ORF">KSP39_PZI002282</name>
</gene>
<protein>
    <recommendedName>
        <fullName evidence="1">protein-serine/threonine phosphatase</fullName>
        <ecNumber evidence="1">3.1.3.16</ecNumber>
    </recommendedName>
</protein>
<dbReference type="SMART" id="SM00332">
    <property type="entry name" value="PP2Cc"/>
    <property type="match status" value="1"/>
</dbReference>
<evidence type="ECO:0000256" key="3">
    <source>
        <dbReference type="ARBA" id="ARBA00022912"/>
    </source>
</evidence>
<keyword evidence="2" id="KW-0378">Hydrolase</keyword>
<dbReference type="CDD" id="cd00143">
    <property type="entry name" value="PP2Cc"/>
    <property type="match status" value="1"/>
</dbReference>
<dbReference type="EC" id="3.1.3.16" evidence="1"/>
<evidence type="ECO:0000259" key="6">
    <source>
        <dbReference type="PROSITE" id="PS51746"/>
    </source>
</evidence>
<dbReference type="EMBL" id="JBBWWQ010000002">
    <property type="protein sequence ID" value="KAK8954886.1"/>
    <property type="molecule type" value="Genomic_DNA"/>
</dbReference>
<comment type="catalytic activity">
    <reaction evidence="5">
        <text>O-phospho-L-threonyl-[protein] + H2O = L-threonyl-[protein] + phosphate</text>
        <dbReference type="Rhea" id="RHEA:47004"/>
        <dbReference type="Rhea" id="RHEA-COMP:11060"/>
        <dbReference type="Rhea" id="RHEA-COMP:11605"/>
        <dbReference type="ChEBI" id="CHEBI:15377"/>
        <dbReference type="ChEBI" id="CHEBI:30013"/>
        <dbReference type="ChEBI" id="CHEBI:43474"/>
        <dbReference type="ChEBI" id="CHEBI:61977"/>
        <dbReference type="EC" id="3.1.3.16"/>
    </reaction>
</comment>
<dbReference type="InterPro" id="IPR015655">
    <property type="entry name" value="PP2C"/>
</dbReference>
<dbReference type="AlphaFoldDB" id="A0AAP0BZH6"/>
<evidence type="ECO:0000256" key="5">
    <source>
        <dbReference type="ARBA" id="ARBA00048336"/>
    </source>
</evidence>
<comment type="catalytic activity">
    <reaction evidence="4">
        <text>O-phospho-L-seryl-[protein] + H2O = L-seryl-[protein] + phosphate</text>
        <dbReference type="Rhea" id="RHEA:20629"/>
        <dbReference type="Rhea" id="RHEA-COMP:9863"/>
        <dbReference type="Rhea" id="RHEA-COMP:11604"/>
        <dbReference type="ChEBI" id="CHEBI:15377"/>
        <dbReference type="ChEBI" id="CHEBI:29999"/>
        <dbReference type="ChEBI" id="CHEBI:43474"/>
        <dbReference type="ChEBI" id="CHEBI:83421"/>
        <dbReference type="EC" id="3.1.3.16"/>
    </reaction>
</comment>
<dbReference type="Gene3D" id="3.60.40.10">
    <property type="entry name" value="PPM-type phosphatase domain"/>
    <property type="match status" value="1"/>
</dbReference>
<sequence>MLVSNVGDCRIVMSRKGLAEALTTDHLPGREDERIRIMIQGGYVNCHNGVWRVQDSLAISRSIGDANMKEWIVSEPETKMIPLTQDCEFLIMASDGLWDMVSNQEAVDVVAKMRKSVQSCTDLVEISCSRGNKDDITVMVVDIQSFCGAGLLENELIVYI</sequence>
<dbReference type="InterPro" id="IPR001932">
    <property type="entry name" value="PPM-type_phosphatase-like_dom"/>
</dbReference>
<accession>A0AAP0BZH6</accession>
<evidence type="ECO:0000256" key="2">
    <source>
        <dbReference type="ARBA" id="ARBA00022801"/>
    </source>
</evidence>
<evidence type="ECO:0000313" key="8">
    <source>
        <dbReference type="Proteomes" id="UP001418222"/>
    </source>
</evidence>
<reference evidence="7 8" key="1">
    <citation type="journal article" date="2022" name="Nat. Plants">
        <title>Genomes of leafy and leafless Platanthera orchids illuminate the evolution of mycoheterotrophy.</title>
        <authorList>
            <person name="Li M.H."/>
            <person name="Liu K.W."/>
            <person name="Li Z."/>
            <person name="Lu H.C."/>
            <person name="Ye Q.L."/>
            <person name="Zhang D."/>
            <person name="Wang J.Y."/>
            <person name="Li Y.F."/>
            <person name="Zhong Z.M."/>
            <person name="Liu X."/>
            <person name="Yu X."/>
            <person name="Liu D.K."/>
            <person name="Tu X.D."/>
            <person name="Liu B."/>
            <person name="Hao Y."/>
            <person name="Liao X.Y."/>
            <person name="Jiang Y.T."/>
            <person name="Sun W.H."/>
            <person name="Chen J."/>
            <person name="Chen Y.Q."/>
            <person name="Ai Y."/>
            <person name="Zhai J.W."/>
            <person name="Wu S.S."/>
            <person name="Zhou Z."/>
            <person name="Hsiao Y.Y."/>
            <person name="Wu W.L."/>
            <person name="Chen Y.Y."/>
            <person name="Lin Y.F."/>
            <person name="Hsu J.L."/>
            <person name="Li C.Y."/>
            <person name="Wang Z.W."/>
            <person name="Zhao X."/>
            <person name="Zhong W.Y."/>
            <person name="Ma X.K."/>
            <person name="Ma L."/>
            <person name="Huang J."/>
            <person name="Chen G.Z."/>
            <person name="Huang M.Z."/>
            <person name="Huang L."/>
            <person name="Peng D.H."/>
            <person name="Luo Y.B."/>
            <person name="Zou S.Q."/>
            <person name="Chen S.P."/>
            <person name="Lan S."/>
            <person name="Tsai W.C."/>
            <person name="Van de Peer Y."/>
            <person name="Liu Z.J."/>
        </authorList>
    </citation>
    <scope>NUCLEOTIDE SEQUENCE [LARGE SCALE GENOMIC DNA]</scope>
    <source>
        <strain evidence="7">Lor287</strain>
    </source>
</reference>
<dbReference type="PANTHER" id="PTHR47992">
    <property type="entry name" value="PROTEIN PHOSPHATASE"/>
    <property type="match status" value="1"/>
</dbReference>
<keyword evidence="3" id="KW-0904">Protein phosphatase</keyword>
<dbReference type="InterPro" id="IPR036457">
    <property type="entry name" value="PPM-type-like_dom_sf"/>
</dbReference>
<dbReference type="Proteomes" id="UP001418222">
    <property type="component" value="Unassembled WGS sequence"/>
</dbReference>
<dbReference type="GO" id="GO:0004722">
    <property type="term" value="F:protein serine/threonine phosphatase activity"/>
    <property type="evidence" value="ECO:0007669"/>
    <property type="project" value="UniProtKB-EC"/>
</dbReference>
<dbReference type="Pfam" id="PF00481">
    <property type="entry name" value="PP2C"/>
    <property type="match status" value="1"/>
</dbReference>
<feature type="domain" description="PPM-type phosphatase" evidence="6">
    <location>
        <begin position="1"/>
        <end position="143"/>
    </location>
</feature>
<evidence type="ECO:0000256" key="4">
    <source>
        <dbReference type="ARBA" id="ARBA00047761"/>
    </source>
</evidence>
<name>A0AAP0BZH6_9ASPA</name>
<proteinExistence type="predicted"/>
<keyword evidence="8" id="KW-1185">Reference proteome</keyword>